<organism evidence="5 6">
    <name type="scientific">Salinisphaera aquimarina</name>
    <dbReference type="NCBI Taxonomy" id="2094031"/>
    <lineage>
        <taxon>Bacteria</taxon>
        <taxon>Pseudomonadati</taxon>
        <taxon>Pseudomonadota</taxon>
        <taxon>Gammaproteobacteria</taxon>
        <taxon>Salinisphaerales</taxon>
        <taxon>Salinisphaeraceae</taxon>
        <taxon>Salinisphaera</taxon>
    </lineage>
</organism>
<dbReference type="InterPro" id="IPR020904">
    <property type="entry name" value="Sc_DH/Rdtase_CS"/>
</dbReference>
<dbReference type="Proteomes" id="UP001595462">
    <property type="component" value="Unassembled WGS sequence"/>
</dbReference>
<reference evidence="6" key="1">
    <citation type="journal article" date="2019" name="Int. J. Syst. Evol. Microbiol.">
        <title>The Global Catalogue of Microorganisms (GCM) 10K type strain sequencing project: providing services to taxonomists for standard genome sequencing and annotation.</title>
        <authorList>
            <consortium name="The Broad Institute Genomics Platform"/>
            <consortium name="The Broad Institute Genome Sequencing Center for Infectious Disease"/>
            <person name="Wu L."/>
            <person name="Ma J."/>
        </authorList>
    </citation>
    <scope>NUCLEOTIDE SEQUENCE [LARGE SCALE GENOMIC DNA]</scope>
    <source>
        <strain evidence="6">KCTC 52640</strain>
    </source>
</reference>
<dbReference type="SUPFAM" id="SSF51735">
    <property type="entry name" value="NAD(P)-binding Rossmann-fold domains"/>
    <property type="match status" value="1"/>
</dbReference>
<comment type="caution">
    <text evidence="5">The sequence shown here is derived from an EMBL/GenBank/DDBJ whole genome shotgun (WGS) entry which is preliminary data.</text>
</comment>
<evidence type="ECO:0000259" key="4">
    <source>
        <dbReference type="SMART" id="SM00822"/>
    </source>
</evidence>
<dbReference type="Gene3D" id="3.40.50.720">
    <property type="entry name" value="NAD(P)-binding Rossmann-like Domain"/>
    <property type="match status" value="1"/>
</dbReference>
<dbReference type="PANTHER" id="PTHR43658:SF8">
    <property type="entry name" value="17-BETA-HYDROXYSTEROID DEHYDROGENASE 14-RELATED"/>
    <property type="match status" value="1"/>
</dbReference>
<keyword evidence="2" id="KW-0560">Oxidoreductase</keyword>
<dbReference type="InterPro" id="IPR057326">
    <property type="entry name" value="KR_dom"/>
</dbReference>
<evidence type="ECO:0000313" key="5">
    <source>
        <dbReference type="EMBL" id="MFC3105571.1"/>
    </source>
</evidence>
<dbReference type="SMART" id="SM00822">
    <property type="entry name" value="PKS_KR"/>
    <property type="match status" value="1"/>
</dbReference>
<evidence type="ECO:0000256" key="1">
    <source>
        <dbReference type="ARBA" id="ARBA00006484"/>
    </source>
</evidence>
<evidence type="ECO:0000256" key="2">
    <source>
        <dbReference type="ARBA" id="ARBA00023002"/>
    </source>
</evidence>
<evidence type="ECO:0000313" key="6">
    <source>
        <dbReference type="Proteomes" id="UP001595462"/>
    </source>
</evidence>
<sequence length="255" mass="26825">MHIKDRCFLITGGGSGLGAASAHLLVEAGARVVLADVNEKAGRETADALGDAARFVQCDVTREEDGKAAVSAARQHGGGVHGLLNCAGIGIPGKVLGRDGPHDLERFSKVIQINLIGSFNMIRLASEAMAAGDADDEGERGVIINTASVAAFDGQIGQASYSASKGGIVGMTLPIARELARHGIRVMTIAPGIFDTPMMAELPEDVRESLGKMVPFPPRLGRPDEYARMARDIIENTMLNGTTIRLDGAIRMQPK</sequence>
<dbReference type="PRINTS" id="PR00081">
    <property type="entry name" value="GDHRDH"/>
</dbReference>
<gene>
    <name evidence="5" type="ORF">ACFOSU_16995</name>
</gene>
<dbReference type="Pfam" id="PF00106">
    <property type="entry name" value="adh_short"/>
    <property type="match status" value="1"/>
</dbReference>
<dbReference type="PANTHER" id="PTHR43658">
    <property type="entry name" value="SHORT-CHAIN DEHYDROGENASE/REDUCTASE"/>
    <property type="match status" value="1"/>
</dbReference>
<dbReference type="InterPro" id="IPR002347">
    <property type="entry name" value="SDR_fam"/>
</dbReference>
<dbReference type="EMBL" id="JBHRSS010000008">
    <property type="protein sequence ID" value="MFC3105571.1"/>
    <property type="molecule type" value="Genomic_DNA"/>
</dbReference>
<protein>
    <submittedName>
        <fullName evidence="5">3-hydroxyacyl-CoA dehydrogenase</fullName>
    </submittedName>
</protein>
<accession>A0ABV7EVM6</accession>
<evidence type="ECO:0000256" key="3">
    <source>
        <dbReference type="RuleBase" id="RU000363"/>
    </source>
</evidence>
<feature type="domain" description="Ketoreductase" evidence="4">
    <location>
        <begin position="6"/>
        <end position="202"/>
    </location>
</feature>
<name>A0ABV7EVM6_9GAMM</name>
<dbReference type="InterPro" id="IPR036291">
    <property type="entry name" value="NAD(P)-bd_dom_sf"/>
</dbReference>
<proteinExistence type="inferred from homology"/>
<dbReference type="RefSeq" id="WP_380691109.1">
    <property type="nucleotide sequence ID" value="NZ_JBHRSS010000008.1"/>
</dbReference>
<comment type="similarity">
    <text evidence="1 3">Belongs to the short-chain dehydrogenases/reductases (SDR) family.</text>
</comment>
<dbReference type="CDD" id="cd05371">
    <property type="entry name" value="HSD10-like_SDR_c"/>
    <property type="match status" value="1"/>
</dbReference>
<dbReference type="PROSITE" id="PS00061">
    <property type="entry name" value="ADH_SHORT"/>
    <property type="match status" value="1"/>
</dbReference>
<keyword evidence="6" id="KW-1185">Reference proteome</keyword>
<dbReference type="PRINTS" id="PR00080">
    <property type="entry name" value="SDRFAMILY"/>
</dbReference>